<organism evidence="3 4">
    <name type="scientific">Catenuloplanes niger</name>
    <dbReference type="NCBI Taxonomy" id="587534"/>
    <lineage>
        <taxon>Bacteria</taxon>
        <taxon>Bacillati</taxon>
        <taxon>Actinomycetota</taxon>
        <taxon>Actinomycetes</taxon>
        <taxon>Micromonosporales</taxon>
        <taxon>Micromonosporaceae</taxon>
        <taxon>Catenuloplanes</taxon>
    </lineage>
</organism>
<feature type="region of interest" description="Disordered" evidence="1">
    <location>
        <begin position="114"/>
        <end position="143"/>
    </location>
</feature>
<dbReference type="AlphaFoldDB" id="A0AAE3ZMI2"/>
<reference evidence="3 4" key="1">
    <citation type="submission" date="2023-07" db="EMBL/GenBank/DDBJ databases">
        <title>Sequencing the genomes of 1000 actinobacteria strains.</title>
        <authorList>
            <person name="Klenk H.-P."/>
        </authorList>
    </citation>
    <scope>NUCLEOTIDE SEQUENCE [LARGE SCALE GENOMIC DNA]</scope>
    <source>
        <strain evidence="3 4">DSM 44711</strain>
    </source>
</reference>
<keyword evidence="4" id="KW-1185">Reference proteome</keyword>
<dbReference type="Proteomes" id="UP001183629">
    <property type="component" value="Unassembled WGS sequence"/>
</dbReference>
<evidence type="ECO:0008006" key="5">
    <source>
        <dbReference type="Google" id="ProtNLM"/>
    </source>
</evidence>
<comment type="caution">
    <text evidence="3">The sequence shown here is derived from an EMBL/GenBank/DDBJ whole genome shotgun (WGS) entry which is preliminary data.</text>
</comment>
<evidence type="ECO:0000313" key="3">
    <source>
        <dbReference type="EMBL" id="MDR7321471.1"/>
    </source>
</evidence>
<sequence length="494" mass="50824">MTSSKRRAIALASLIGLLGSAAAGLLGGLASCAPTGDGPAARPLSAAEADRLAGMRVRNHTDGAAGVTATIGGDQLRAEGWVDWRRQLAYLRVTRPGTASALVQGVPGLVATMTEPGSTSTDGGAGAGRASAGPPPTDPPAGDWRVRAAAAGAPGNSAATSVDALLNLLFGASATRPDSADTLRGSDARWLSTDTDGGDVVDVFLGPAVPPASPSTAPAPARLADMGGAVRYWLGRDGDLRRMAATLPGDLPVEIDLRRGEAIAFGAVAAFGGAPIAPRAVTADEARQLAGLRVADLRAGGGRISVTLPSRDGTLRRGEGWLDWERTRAYLLLRTPGGGTPDELMIATSAAVATRPVPPETAGWQLPPLTAPRGEWTSTPWAERSDEMGGFDLDLLLTEAMALGGPGRGKPSVVRDSARHLRDDTVNGEAVGVFEIPKAAEGDVAPGRARMRYWVGTDGVLRRVELLTRAAGYAQLDLTPDENVPDLPRLPRSG</sequence>
<evidence type="ECO:0000313" key="4">
    <source>
        <dbReference type="Proteomes" id="UP001183629"/>
    </source>
</evidence>
<evidence type="ECO:0000256" key="1">
    <source>
        <dbReference type="SAM" id="MobiDB-lite"/>
    </source>
</evidence>
<accession>A0AAE3ZMI2</accession>
<proteinExistence type="predicted"/>
<dbReference type="PROSITE" id="PS51257">
    <property type="entry name" value="PROKAR_LIPOPROTEIN"/>
    <property type="match status" value="1"/>
</dbReference>
<dbReference type="EMBL" id="JAVDYC010000001">
    <property type="protein sequence ID" value="MDR7321471.1"/>
    <property type="molecule type" value="Genomic_DNA"/>
</dbReference>
<feature type="chain" id="PRO_5042161219" description="Lipoprotein" evidence="2">
    <location>
        <begin position="24"/>
        <end position="494"/>
    </location>
</feature>
<dbReference type="RefSeq" id="WP_310410497.1">
    <property type="nucleotide sequence ID" value="NZ_JAVDYC010000001.1"/>
</dbReference>
<keyword evidence="2" id="KW-0732">Signal</keyword>
<name>A0AAE3ZMI2_9ACTN</name>
<gene>
    <name evidence="3" type="ORF">J2S44_001721</name>
</gene>
<evidence type="ECO:0000256" key="2">
    <source>
        <dbReference type="SAM" id="SignalP"/>
    </source>
</evidence>
<protein>
    <recommendedName>
        <fullName evidence="5">Lipoprotein</fullName>
    </recommendedName>
</protein>
<feature type="signal peptide" evidence="2">
    <location>
        <begin position="1"/>
        <end position="23"/>
    </location>
</feature>
<feature type="compositionally biased region" description="Low complexity" evidence="1">
    <location>
        <begin position="116"/>
        <end position="132"/>
    </location>
</feature>